<evidence type="ECO:0008006" key="4">
    <source>
        <dbReference type="Google" id="ProtNLM"/>
    </source>
</evidence>
<evidence type="ECO:0000256" key="1">
    <source>
        <dbReference type="SAM" id="SignalP"/>
    </source>
</evidence>
<proteinExistence type="predicted"/>
<feature type="signal peptide" evidence="1">
    <location>
        <begin position="1"/>
        <end position="20"/>
    </location>
</feature>
<comment type="caution">
    <text evidence="2">The sequence shown here is derived from an EMBL/GenBank/DDBJ whole genome shotgun (WGS) entry which is preliminary data.</text>
</comment>
<protein>
    <recommendedName>
        <fullName evidence="4">DUF4369 domain-containing protein</fullName>
    </recommendedName>
</protein>
<accession>A0A4Z0Q250</accession>
<reference evidence="2 3" key="1">
    <citation type="submission" date="2019-04" db="EMBL/GenBank/DDBJ databases">
        <authorList>
            <person name="Feng G."/>
            <person name="Zhang J."/>
            <person name="Zhu H."/>
        </authorList>
    </citation>
    <scope>NUCLEOTIDE SEQUENCE [LARGE SCALE GENOMIC DNA]</scope>
    <source>
        <strain evidence="2 3">JCM 31653</strain>
    </source>
</reference>
<organism evidence="2 3">
    <name type="scientific">Hymenobacter aquaticus</name>
    <dbReference type="NCBI Taxonomy" id="1867101"/>
    <lineage>
        <taxon>Bacteria</taxon>
        <taxon>Pseudomonadati</taxon>
        <taxon>Bacteroidota</taxon>
        <taxon>Cytophagia</taxon>
        <taxon>Cytophagales</taxon>
        <taxon>Hymenobacteraceae</taxon>
        <taxon>Hymenobacter</taxon>
    </lineage>
</organism>
<feature type="chain" id="PRO_5021308319" description="DUF4369 domain-containing protein" evidence="1">
    <location>
        <begin position="21"/>
        <end position="246"/>
    </location>
</feature>
<keyword evidence="1" id="KW-0732">Signal</keyword>
<dbReference type="OrthoDB" id="655382at2"/>
<dbReference type="EMBL" id="SRLC01000001">
    <property type="protein sequence ID" value="TGE24067.1"/>
    <property type="molecule type" value="Genomic_DNA"/>
</dbReference>
<evidence type="ECO:0000313" key="2">
    <source>
        <dbReference type="EMBL" id="TGE24067.1"/>
    </source>
</evidence>
<evidence type="ECO:0000313" key="3">
    <source>
        <dbReference type="Proteomes" id="UP000297549"/>
    </source>
</evidence>
<dbReference type="RefSeq" id="WP_135461275.1">
    <property type="nucleotide sequence ID" value="NZ_SRLC01000001.1"/>
</dbReference>
<keyword evidence="3" id="KW-1185">Reference proteome</keyword>
<dbReference type="Proteomes" id="UP000297549">
    <property type="component" value="Unassembled WGS sequence"/>
</dbReference>
<gene>
    <name evidence="2" type="ORF">E5K00_02295</name>
</gene>
<sequence length="246" mass="27697">MPRLYSFAFFSLLAAHQAAGQTPAPDSSFLAAATARLASRQMLPPEENPHLYSGTEYTGYEKSYRLVKGHQFFQSPDEQVGAIFYNGALYQQVPLLYDTRLDQVVLKFPQTPLKLKLVNEKVSYFTVNRHTFVRIVSGGPTAGALSTGYYDVLLNGPVRVLAKRSKKLLEKLTPTGVEAEFEEANRFYLEKGGQFYPIASKGALLAALADRKKEVRQYLSTQKLSFSKSRQEEAFVQVARYYNTLR</sequence>
<dbReference type="AlphaFoldDB" id="A0A4Z0Q250"/>
<name>A0A4Z0Q250_9BACT</name>